<keyword evidence="1" id="KW-1133">Transmembrane helix</keyword>
<dbReference type="EMBL" id="CP002666">
    <property type="protein sequence ID" value="AEE46133.1"/>
    <property type="molecule type" value="Genomic_DNA"/>
</dbReference>
<keyword evidence="1" id="KW-0812">Transmembrane</keyword>
<accession>F4H086</accession>
<evidence type="ECO:0000313" key="2">
    <source>
        <dbReference type="EMBL" id="AEE46133.1"/>
    </source>
</evidence>
<reference evidence="2 3" key="1">
    <citation type="submission" date="2011-04" db="EMBL/GenBank/DDBJ databases">
        <title>Complete sequence of Cellulomonas fimi ATCC 484.</title>
        <authorList>
            <consortium name="US DOE Joint Genome Institute"/>
            <person name="Lucas S."/>
            <person name="Han J."/>
            <person name="Lapidus A."/>
            <person name="Cheng J.-F."/>
            <person name="Goodwin L."/>
            <person name="Pitluck S."/>
            <person name="Peters L."/>
            <person name="Chertkov O."/>
            <person name="Detter J.C."/>
            <person name="Han C."/>
            <person name="Tapia R."/>
            <person name="Land M."/>
            <person name="Hauser L."/>
            <person name="Kyrpides N."/>
            <person name="Ivanova N."/>
            <person name="Ovchinnikova G."/>
            <person name="Pagani I."/>
            <person name="Mead D."/>
            <person name="Brumm P."/>
            <person name="Woyke T."/>
        </authorList>
    </citation>
    <scope>NUCLEOTIDE SEQUENCE [LARGE SCALE GENOMIC DNA]</scope>
    <source>
        <strain evidence="3">ATCC 484 / DSM 20113 / JCM 1341 / NBRC 15513 / NCIMB 8980 / NCTC 7547</strain>
    </source>
</reference>
<sequence length="359" mass="36554">MSRPRPLAKPADDDVGFSLVELVIAMVILGAMSLAIIGVVLQSQAQSVINRNRVAAANLAAREIDIVRDEFSRSSTAPVTVANAGTVLNPHPLPTQASGQPLKVDGTAYTVRRDVAWAVVGNGDSACNGGNLVTYPTLRVTVTVTWPGMGQVDPVVSSAQLAPRKNDGVQGNASFVAVRVSDAAGAPSVGRTVQVFSATETRSALTDASGCAVVQVNPGASGTSYQARVSDPGYVDISGATAPSKTVGLLERGKLANGVIFTYDRAVTLQLRFVDASGALVPDAALTGQDVTVVASEYAGASGARTQPATTATMTLTGLWPTQYGAYLGTTPPSGGYPSVTAAAGSTVTLDVPVAEATP</sequence>
<dbReference type="Proteomes" id="UP000008460">
    <property type="component" value="Chromosome"/>
</dbReference>
<dbReference type="STRING" id="590998.Celf_2003"/>
<dbReference type="HOGENOM" id="CLU_745329_0_0_11"/>
<organism evidence="2 3">
    <name type="scientific">Cellulomonas fimi (strain ATCC 484 / DSM 20113 / JCM 1341 / CCUG 24087 / LMG 16345 / NBRC 15513 / NCIMB 8980 / NCTC 7547 / NRS-133)</name>
    <dbReference type="NCBI Taxonomy" id="590998"/>
    <lineage>
        <taxon>Bacteria</taxon>
        <taxon>Bacillati</taxon>
        <taxon>Actinomycetota</taxon>
        <taxon>Actinomycetes</taxon>
        <taxon>Micrococcales</taxon>
        <taxon>Cellulomonadaceae</taxon>
        <taxon>Cellulomonas</taxon>
    </lineage>
</organism>
<gene>
    <name evidence="2" type="ordered locus">Celf_2003</name>
</gene>
<keyword evidence="3" id="KW-1185">Reference proteome</keyword>
<dbReference type="KEGG" id="cfi:Celf_2003"/>
<dbReference type="AlphaFoldDB" id="F4H086"/>
<dbReference type="RefSeq" id="WP_013771159.1">
    <property type="nucleotide sequence ID" value="NC_015514.1"/>
</dbReference>
<evidence type="ECO:0000256" key="1">
    <source>
        <dbReference type="SAM" id="Phobius"/>
    </source>
</evidence>
<protein>
    <recommendedName>
        <fullName evidence="4">Prepilin-type N-terminal cleavage/methylation domain-containing protein</fullName>
    </recommendedName>
</protein>
<evidence type="ECO:0000313" key="3">
    <source>
        <dbReference type="Proteomes" id="UP000008460"/>
    </source>
</evidence>
<keyword evidence="1" id="KW-0472">Membrane</keyword>
<feature type="transmembrane region" description="Helical" evidence="1">
    <location>
        <begin position="20"/>
        <end position="41"/>
    </location>
</feature>
<proteinExistence type="predicted"/>
<name>F4H086_CELFA</name>
<dbReference type="eggNOG" id="COG2165">
    <property type="taxonomic scope" value="Bacteria"/>
</dbReference>
<evidence type="ECO:0008006" key="4">
    <source>
        <dbReference type="Google" id="ProtNLM"/>
    </source>
</evidence>